<dbReference type="VEuPathDB" id="FungiDB:SDRG_09764"/>
<dbReference type="SUPFAM" id="SSF48403">
    <property type="entry name" value="Ankyrin repeat"/>
    <property type="match status" value="1"/>
</dbReference>
<proteinExistence type="predicted"/>
<dbReference type="Proteomes" id="UP000030762">
    <property type="component" value="Unassembled WGS sequence"/>
</dbReference>
<dbReference type="Gene3D" id="1.25.40.20">
    <property type="entry name" value="Ankyrin repeat-containing domain"/>
    <property type="match status" value="3"/>
</dbReference>
<protein>
    <recommendedName>
        <fullName evidence="3">Ankyrin repeat protein</fullName>
    </recommendedName>
</protein>
<dbReference type="OrthoDB" id="75611at2759"/>
<evidence type="ECO:0000313" key="1">
    <source>
        <dbReference type="EMBL" id="EQC32793.1"/>
    </source>
</evidence>
<dbReference type="RefSeq" id="XP_008613937.1">
    <property type="nucleotide sequence ID" value="XM_008615715.1"/>
</dbReference>
<dbReference type="EMBL" id="JH767162">
    <property type="protein sequence ID" value="EQC32793.1"/>
    <property type="molecule type" value="Genomic_DNA"/>
</dbReference>
<name>T0RKE2_SAPDV</name>
<organism evidence="1 2">
    <name type="scientific">Saprolegnia diclina (strain VS20)</name>
    <dbReference type="NCBI Taxonomy" id="1156394"/>
    <lineage>
        <taxon>Eukaryota</taxon>
        <taxon>Sar</taxon>
        <taxon>Stramenopiles</taxon>
        <taxon>Oomycota</taxon>
        <taxon>Saprolegniomycetes</taxon>
        <taxon>Saprolegniales</taxon>
        <taxon>Saprolegniaceae</taxon>
        <taxon>Saprolegnia</taxon>
    </lineage>
</organism>
<dbReference type="STRING" id="1156394.T0RKE2"/>
<dbReference type="AlphaFoldDB" id="T0RKE2"/>
<dbReference type="GeneID" id="19950491"/>
<gene>
    <name evidence="1" type="ORF">SDRG_09764</name>
</gene>
<dbReference type="InterPro" id="IPR002110">
    <property type="entry name" value="Ankyrin_rpt"/>
</dbReference>
<reference evidence="1 2" key="1">
    <citation type="submission" date="2012-04" db="EMBL/GenBank/DDBJ databases">
        <title>The Genome Sequence of Saprolegnia declina VS20.</title>
        <authorList>
            <consortium name="The Broad Institute Genome Sequencing Platform"/>
            <person name="Russ C."/>
            <person name="Nusbaum C."/>
            <person name="Tyler B."/>
            <person name="van West P."/>
            <person name="Dieguez-Uribeondo J."/>
            <person name="de Bruijn I."/>
            <person name="Tripathy S."/>
            <person name="Jiang R."/>
            <person name="Young S.K."/>
            <person name="Zeng Q."/>
            <person name="Gargeya S."/>
            <person name="Fitzgerald M."/>
            <person name="Haas B."/>
            <person name="Abouelleil A."/>
            <person name="Alvarado L."/>
            <person name="Arachchi H.M."/>
            <person name="Berlin A."/>
            <person name="Chapman S.B."/>
            <person name="Goldberg J."/>
            <person name="Griggs A."/>
            <person name="Gujja S."/>
            <person name="Hansen M."/>
            <person name="Howarth C."/>
            <person name="Imamovic A."/>
            <person name="Larimer J."/>
            <person name="McCowen C."/>
            <person name="Montmayeur A."/>
            <person name="Murphy C."/>
            <person name="Neiman D."/>
            <person name="Pearson M."/>
            <person name="Priest M."/>
            <person name="Roberts A."/>
            <person name="Saif S."/>
            <person name="Shea T."/>
            <person name="Sisk P."/>
            <person name="Sykes S."/>
            <person name="Wortman J."/>
            <person name="Nusbaum C."/>
            <person name="Birren B."/>
        </authorList>
    </citation>
    <scope>NUCLEOTIDE SEQUENCE [LARGE SCALE GENOMIC DNA]</scope>
    <source>
        <strain evidence="1 2">VS20</strain>
    </source>
</reference>
<dbReference type="PANTHER" id="PTHR46586">
    <property type="entry name" value="ANKYRIN REPEAT-CONTAINING PROTEIN"/>
    <property type="match status" value="1"/>
</dbReference>
<dbReference type="PANTHER" id="PTHR46586:SF3">
    <property type="entry name" value="ANKYRIN REPEAT-CONTAINING PROTEIN"/>
    <property type="match status" value="1"/>
</dbReference>
<dbReference type="InterPro" id="IPR052050">
    <property type="entry name" value="SecEffector_AnkRepeat"/>
</dbReference>
<dbReference type="InParanoid" id="T0RKE2"/>
<dbReference type="eggNOG" id="KOG0504">
    <property type="taxonomic scope" value="Eukaryota"/>
</dbReference>
<evidence type="ECO:0000313" key="2">
    <source>
        <dbReference type="Proteomes" id="UP000030762"/>
    </source>
</evidence>
<sequence>MLQFLHEMFPNMRLEHTLAAAARHGHCHIVAYLLATGISSIRALKQAAEYGHLACCRQLLAVYRDTNVLPVSVMVAAVSGGHDAVIELLHPLQIWSHEYMDTRARLGRLDLVTLLHTTGHFACSRTAMDLAATNGHLAVVRFLQTHRNEGCTELAIDGAAGNGHLAVIIFLHEHCGANATAYAVARAAAGGHVEIVRYLHDVMHTPVLDDVPERAARGGNLEVVRYLHEQGLGRWTRRVMDEAAAFGHCDLVVFLHTHRSEGCSAAAFDEAVARSHLEVVRYLYEVVGWKMCSISAARRVIRNGEAPLLQLIDAIAYNVVPALEATPRRFVALIEHLEYTRVTRDAKGSGRSA</sequence>
<evidence type="ECO:0008006" key="3">
    <source>
        <dbReference type="Google" id="ProtNLM"/>
    </source>
</evidence>
<dbReference type="OMA" id="IFLHEHC"/>
<dbReference type="InterPro" id="IPR036770">
    <property type="entry name" value="Ankyrin_rpt-contain_sf"/>
</dbReference>
<keyword evidence="2" id="KW-1185">Reference proteome</keyword>
<dbReference type="SMART" id="SM00248">
    <property type="entry name" value="ANK"/>
    <property type="match status" value="3"/>
</dbReference>
<accession>T0RKE2</accession>